<keyword evidence="2 3" id="KW-0067">ATP-binding</keyword>
<dbReference type="Gene3D" id="1.10.510.10">
    <property type="entry name" value="Transferase(Phosphotransferase) domain 1"/>
    <property type="match status" value="1"/>
</dbReference>
<dbReference type="PROSITE" id="PS00107">
    <property type="entry name" value="PROTEIN_KINASE_ATP"/>
    <property type="match status" value="1"/>
</dbReference>
<dbReference type="Pfam" id="PF07714">
    <property type="entry name" value="PK_Tyr_Ser-Thr"/>
    <property type="match status" value="1"/>
</dbReference>
<dbReference type="AlphaFoldDB" id="A0A365N4C3"/>
<feature type="domain" description="Protein kinase" evidence="4">
    <location>
        <begin position="461"/>
        <end position="774"/>
    </location>
</feature>
<reference evidence="5 6" key="1">
    <citation type="submission" date="2017-12" db="EMBL/GenBank/DDBJ databases">
        <title>Genome sequence of the mycotoxigenic crop pathogen Fusarium proliferatum, strain ITEM 2341 from Date Palm.</title>
        <authorList>
            <person name="Almiman B.F."/>
            <person name="Shittu T.A."/>
            <person name="Muthumeenakshi S."/>
            <person name="Baroncelli R."/>
            <person name="Sreenivasaprasada S."/>
        </authorList>
    </citation>
    <scope>NUCLEOTIDE SEQUENCE [LARGE SCALE GENOMIC DNA]</scope>
    <source>
        <strain evidence="5 6">ITEM 2341</strain>
    </source>
</reference>
<keyword evidence="1 3" id="KW-0547">Nucleotide-binding</keyword>
<dbReference type="SUPFAM" id="SSF56112">
    <property type="entry name" value="Protein kinase-like (PK-like)"/>
    <property type="match status" value="1"/>
</dbReference>
<dbReference type="PANTHER" id="PTHR44329">
    <property type="entry name" value="SERINE/THREONINE-PROTEIN KINASE TNNI3K-RELATED"/>
    <property type="match status" value="1"/>
</dbReference>
<dbReference type="InterPro" id="IPR011009">
    <property type="entry name" value="Kinase-like_dom_sf"/>
</dbReference>
<dbReference type="InterPro" id="IPR017441">
    <property type="entry name" value="Protein_kinase_ATP_BS"/>
</dbReference>
<name>A0A365N4C3_GIBIN</name>
<dbReference type="PANTHER" id="PTHR44329:SF298">
    <property type="entry name" value="MIXED LINEAGE KINASE DOMAIN-LIKE PROTEIN"/>
    <property type="match status" value="1"/>
</dbReference>
<dbReference type="GO" id="GO:0004672">
    <property type="term" value="F:protein kinase activity"/>
    <property type="evidence" value="ECO:0007669"/>
    <property type="project" value="InterPro"/>
</dbReference>
<evidence type="ECO:0000313" key="6">
    <source>
        <dbReference type="Proteomes" id="UP000251714"/>
    </source>
</evidence>
<evidence type="ECO:0000313" key="5">
    <source>
        <dbReference type="EMBL" id="RBA15637.1"/>
    </source>
</evidence>
<proteinExistence type="predicted"/>
<dbReference type="Proteomes" id="UP000251714">
    <property type="component" value="Unassembled WGS sequence"/>
</dbReference>
<dbReference type="InterPro" id="IPR051681">
    <property type="entry name" value="Ser/Thr_Kinases-Pseudokinases"/>
</dbReference>
<dbReference type="InterPro" id="IPR001245">
    <property type="entry name" value="Ser-Thr/Tyr_kinase_cat_dom"/>
</dbReference>
<dbReference type="GO" id="GO:0097527">
    <property type="term" value="P:necroptotic signaling pathway"/>
    <property type="evidence" value="ECO:0007669"/>
    <property type="project" value="TreeGrafter"/>
</dbReference>
<evidence type="ECO:0000256" key="3">
    <source>
        <dbReference type="PROSITE-ProRule" id="PRU10141"/>
    </source>
</evidence>
<accession>A0A365N4C3</accession>
<evidence type="ECO:0000256" key="2">
    <source>
        <dbReference type="ARBA" id="ARBA00022840"/>
    </source>
</evidence>
<dbReference type="GO" id="GO:0005524">
    <property type="term" value="F:ATP binding"/>
    <property type="evidence" value="ECO:0007669"/>
    <property type="project" value="UniProtKB-UniRule"/>
</dbReference>
<protein>
    <recommendedName>
        <fullName evidence="4">Protein kinase domain-containing protein</fullName>
    </recommendedName>
</protein>
<comment type="caution">
    <text evidence="5">The sequence shown here is derived from an EMBL/GenBank/DDBJ whole genome shotgun (WGS) entry which is preliminary data.</text>
</comment>
<dbReference type="EMBL" id="PKMI01000021">
    <property type="protein sequence ID" value="RBA15637.1"/>
    <property type="molecule type" value="Genomic_DNA"/>
</dbReference>
<organism evidence="5 6">
    <name type="scientific">Gibberella intermedia</name>
    <name type="common">Bulb rot disease fungus</name>
    <name type="synonym">Fusarium proliferatum</name>
    <dbReference type="NCBI Taxonomy" id="948311"/>
    <lineage>
        <taxon>Eukaryota</taxon>
        <taxon>Fungi</taxon>
        <taxon>Dikarya</taxon>
        <taxon>Ascomycota</taxon>
        <taxon>Pezizomycotina</taxon>
        <taxon>Sordariomycetes</taxon>
        <taxon>Hypocreomycetidae</taxon>
        <taxon>Hypocreales</taxon>
        <taxon>Nectriaceae</taxon>
        <taxon>Fusarium</taxon>
        <taxon>Fusarium fujikuroi species complex</taxon>
    </lineage>
</organism>
<evidence type="ECO:0000256" key="1">
    <source>
        <dbReference type="ARBA" id="ARBA00022741"/>
    </source>
</evidence>
<sequence length="821" mass="92765">MSPSETTEYIVPLMDFERNLVMEVQAYVGKEGTISQSSDFRSFEIWKWSQHLQDLLRSNLDTEKDPLRFEAGGSRSRAYEACFFGLENDGHFAKHRARMVQIRNANLTFVDDLAEKPSLSIRAVPDPNDQGYWRTVDSIVDKFGRPWDTPDKFDLHRGKFDIFSLIRIYFLHSLSPLSATMISDSVTNHDVFLEHYTVGPNQKTGHDDTFQAQDAFFHRTIKKAKKPADILSAEELITRILNPTKKEGQANKDVGAMLSLAAADRPYPDPRTYLSYIPWEDLNHTAKTSLEDVLLGPDRYPINEQVIIGWVTWKPPRDGFACNHHLNVEDETFAYTLSTGWNLPGYSVGDKIVFSLTRLEHSKLISELDRYWSTWNDCAITRSPAGEVFVLETVPGLRFRGRAAAFDHATAIAHLRNMIESHASETLDRTYVKELLGLDQGYKPLFENSLRVIHAEQLSPVEWNHPIGSGRNGRVYASTWQQPGGVLSTSNPSRTEVVLKEITPNGCQVSFSLQKFMKELDSTYAALGSQPMCCVKFFGITQMSLHLDEDPTLLLVFERATRGHVEPFLLWHLSPLKFYDSWRALADCFVCVATGLAFIHQHGVVHRDLHLENILVMDKFYPNDVEIPHEFSYLISDLGEGKQLTQQLTSMISSETAFASYGAIDFRAPEQLQGLPNIDAFAAEVFTFGIVACKLLNCRSLVSSVEVPSYIRASASEDIAELNHGETEKKELQDGHIVPRAIRSIISRCLSHRGSDRPNMSHVLSELEDITSTFTEDNMERQEGRTVDWCYWDWEATFRAALSDDDSDSGSDSSESSGSSD</sequence>
<dbReference type="PROSITE" id="PS50011">
    <property type="entry name" value="PROTEIN_KINASE_DOM"/>
    <property type="match status" value="1"/>
</dbReference>
<dbReference type="InterPro" id="IPR000719">
    <property type="entry name" value="Prot_kinase_dom"/>
</dbReference>
<evidence type="ECO:0000259" key="4">
    <source>
        <dbReference type="PROSITE" id="PS50011"/>
    </source>
</evidence>
<feature type="binding site" evidence="3">
    <location>
        <position position="500"/>
    </location>
    <ligand>
        <name>ATP</name>
        <dbReference type="ChEBI" id="CHEBI:30616"/>
    </ligand>
</feature>
<gene>
    <name evidence="5" type="ORF">FPRO05_12244</name>
</gene>